<evidence type="ECO:0000313" key="2">
    <source>
        <dbReference type="Proteomes" id="UP001501469"/>
    </source>
</evidence>
<gene>
    <name evidence="1" type="ORF">GCM10022409_06030</name>
</gene>
<reference evidence="2" key="1">
    <citation type="journal article" date="2019" name="Int. J. Syst. Evol. Microbiol.">
        <title>The Global Catalogue of Microorganisms (GCM) 10K type strain sequencing project: providing services to taxonomists for standard genome sequencing and annotation.</title>
        <authorList>
            <consortium name="The Broad Institute Genomics Platform"/>
            <consortium name="The Broad Institute Genome Sequencing Center for Infectious Disease"/>
            <person name="Wu L."/>
            <person name="Ma J."/>
        </authorList>
    </citation>
    <scope>NUCLEOTIDE SEQUENCE [LARGE SCALE GENOMIC DNA]</scope>
    <source>
        <strain evidence="2">JCM 17225</strain>
    </source>
</reference>
<dbReference type="Proteomes" id="UP001501469">
    <property type="component" value="Unassembled WGS sequence"/>
</dbReference>
<evidence type="ECO:0008006" key="3">
    <source>
        <dbReference type="Google" id="ProtNLM"/>
    </source>
</evidence>
<comment type="caution">
    <text evidence="1">The sequence shown here is derived from an EMBL/GenBank/DDBJ whole genome shotgun (WGS) entry which is preliminary data.</text>
</comment>
<keyword evidence="2" id="KW-1185">Reference proteome</keyword>
<evidence type="ECO:0000313" key="1">
    <source>
        <dbReference type="EMBL" id="GAA4024837.1"/>
    </source>
</evidence>
<name>A0ABP7TEP6_9BACT</name>
<dbReference type="EMBL" id="BAABDK010000003">
    <property type="protein sequence ID" value="GAA4024837.1"/>
    <property type="molecule type" value="Genomic_DNA"/>
</dbReference>
<organism evidence="1 2">
    <name type="scientific">Hymenobacter glaciei</name>
    <dbReference type="NCBI Taxonomy" id="877209"/>
    <lineage>
        <taxon>Bacteria</taxon>
        <taxon>Pseudomonadati</taxon>
        <taxon>Bacteroidota</taxon>
        <taxon>Cytophagia</taxon>
        <taxon>Cytophagales</taxon>
        <taxon>Hymenobacteraceae</taxon>
        <taxon>Hymenobacter</taxon>
    </lineage>
</organism>
<accession>A0ABP7TEP6</accession>
<protein>
    <recommendedName>
        <fullName evidence="3">STAS/SEC14 domain-containing protein</fullName>
    </recommendedName>
</protein>
<sequence length="124" mass="13840">MGSVDFVPQAYVYLHWSGAPLTSGEFRALYVHARNLLQRHKLKAILADHQAMPSAPNPADQQWLLTQWLPETVAATSLARYAALPTPDPARRLHTETVLEGLRQRLQVAVFSDLDQAGAWLQEA</sequence>
<proteinExistence type="predicted"/>